<evidence type="ECO:0000313" key="3">
    <source>
        <dbReference type="Proteomes" id="UP001154420"/>
    </source>
</evidence>
<dbReference type="OrthoDB" id="2087905at2"/>
<dbReference type="Pfam" id="PF04471">
    <property type="entry name" value="Mrr_cat"/>
    <property type="match status" value="1"/>
</dbReference>
<dbReference type="InterPro" id="IPR011856">
    <property type="entry name" value="tRNA_endonuc-like_dom_sf"/>
</dbReference>
<dbReference type="RefSeq" id="WP_160562380.1">
    <property type="nucleotide sequence ID" value="NZ_QZDT01000101.1"/>
</dbReference>
<name>A0A9X5BK99_9FIRM</name>
<proteinExistence type="predicted"/>
<dbReference type="GO" id="GO:0015666">
    <property type="term" value="F:restriction endodeoxyribonuclease activity"/>
    <property type="evidence" value="ECO:0007669"/>
    <property type="project" value="TreeGrafter"/>
</dbReference>
<dbReference type="AlphaFoldDB" id="A0A9X5BK99"/>
<dbReference type="EMBL" id="QZDT01000101">
    <property type="protein sequence ID" value="NBJ95495.1"/>
    <property type="molecule type" value="Genomic_DNA"/>
</dbReference>
<protein>
    <recommendedName>
        <fullName evidence="1">Restriction endonuclease type IV Mrr domain-containing protein</fullName>
    </recommendedName>
</protein>
<dbReference type="SUPFAM" id="SSF52980">
    <property type="entry name" value="Restriction endonuclease-like"/>
    <property type="match status" value="1"/>
</dbReference>
<dbReference type="PANTHER" id="PTHR30015:SF7">
    <property type="entry name" value="TYPE IV METHYL-DIRECTED RESTRICTION ENZYME ECOKMRR"/>
    <property type="match status" value="1"/>
</dbReference>
<dbReference type="GO" id="GO:0009307">
    <property type="term" value="P:DNA restriction-modification system"/>
    <property type="evidence" value="ECO:0007669"/>
    <property type="project" value="InterPro"/>
</dbReference>
<reference evidence="2" key="1">
    <citation type="submission" date="2018-09" db="EMBL/GenBank/DDBJ databases">
        <title>Murine metabolic-syndrome-specific gut microbial biobank.</title>
        <authorList>
            <person name="Liu C."/>
        </authorList>
    </citation>
    <scope>NUCLEOTIDE SEQUENCE</scope>
    <source>
        <strain evidence="2">D42-62</strain>
    </source>
</reference>
<dbReference type="InterPro" id="IPR052906">
    <property type="entry name" value="Type_IV_Methyl-Rstrct_Enzyme"/>
</dbReference>
<dbReference type="InterPro" id="IPR007560">
    <property type="entry name" value="Restrct_endonuc_IV_Mrr"/>
</dbReference>
<feature type="domain" description="Restriction endonuclease type IV Mrr" evidence="1">
    <location>
        <begin position="207"/>
        <end position="318"/>
    </location>
</feature>
<sequence length="345" mass="39654">MPDRNYYMIRAMLSREDDFKIFFDNNVVAVGWSKVDFASLSDSQEVKNAVRRSYYDKSDKAQQVISKNMNEVERFKDMKKGDYILVPFNSYIALAEANEKEIYSPEDYEQDLSNQRSVNYRYENGKLLIIPRNELSEGLQRRLRVRGNTIANLFEFKDEIEMIFSRKSYSYSQEMRDMEQEEVKKLKAGLLENIQKGKTNLQTGGIGLENLVCELMKCEGYEAEVLAKNKFTGKADADIRAIKEDSFMSKKIFVQVKHHSGYSGSQGIQQVIDVLSQKEYEGYEGYFITSAMVTDDVRAFAEENGIEVMDGNALVELIVNNLDKLSETTKRLLGICIVPRMLSTV</sequence>
<gene>
    <name evidence="2" type="ORF">D5281_24000</name>
</gene>
<dbReference type="Gene3D" id="3.40.1350.10">
    <property type="match status" value="1"/>
</dbReference>
<organism evidence="2 3">
    <name type="scientific">Parablautia muri</name>
    <dbReference type="NCBI Taxonomy" id="2320879"/>
    <lineage>
        <taxon>Bacteria</taxon>
        <taxon>Bacillati</taxon>
        <taxon>Bacillota</taxon>
        <taxon>Clostridia</taxon>
        <taxon>Lachnospirales</taxon>
        <taxon>Lachnospiraceae</taxon>
        <taxon>Parablautia</taxon>
    </lineage>
</organism>
<evidence type="ECO:0000313" key="2">
    <source>
        <dbReference type="EMBL" id="NBJ95495.1"/>
    </source>
</evidence>
<accession>A0A9X5BK99</accession>
<dbReference type="PANTHER" id="PTHR30015">
    <property type="entry name" value="MRR RESTRICTION SYSTEM PROTEIN"/>
    <property type="match status" value="1"/>
</dbReference>
<keyword evidence="3" id="KW-1185">Reference proteome</keyword>
<evidence type="ECO:0000259" key="1">
    <source>
        <dbReference type="Pfam" id="PF04471"/>
    </source>
</evidence>
<dbReference type="InterPro" id="IPR011335">
    <property type="entry name" value="Restrct_endonuc-II-like"/>
</dbReference>
<dbReference type="Proteomes" id="UP001154420">
    <property type="component" value="Unassembled WGS sequence"/>
</dbReference>
<dbReference type="GO" id="GO:0003677">
    <property type="term" value="F:DNA binding"/>
    <property type="evidence" value="ECO:0007669"/>
    <property type="project" value="InterPro"/>
</dbReference>
<comment type="caution">
    <text evidence="2">The sequence shown here is derived from an EMBL/GenBank/DDBJ whole genome shotgun (WGS) entry which is preliminary data.</text>
</comment>